<sequence length="72" mass="7883">MASSSSNLTTNAIGHAMTERLTKTNYPLWKIQVLPALHGAQLIGYIDGLIQAPAVEIDDEKEKKVSNRAYAQ</sequence>
<reference evidence="2" key="2">
    <citation type="journal article" date="2015" name="Data Brief">
        <title>Shoot transcriptome of the giant reed, Arundo donax.</title>
        <authorList>
            <person name="Barrero R.A."/>
            <person name="Guerrero F.D."/>
            <person name="Moolhuijzen P."/>
            <person name="Goolsby J.A."/>
            <person name="Tidwell J."/>
            <person name="Bellgard S.E."/>
            <person name="Bellgard M.I."/>
        </authorList>
    </citation>
    <scope>NUCLEOTIDE SEQUENCE</scope>
    <source>
        <tissue evidence="2">Shoot tissue taken approximately 20 cm above the soil surface</tissue>
    </source>
</reference>
<dbReference type="AlphaFoldDB" id="A0A0A8YJE7"/>
<name>A0A0A8YJE7_ARUDO</name>
<evidence type="ECO:0000259" key="1">
    <source>
        <dbReference type="Pfam" id="PF14244"/>
    </source>
</evidence>
<dbReference type="InterPro" id="IPR029472">
    <property type="entry name" value="Copia-like_N"/>
</dbReference>
<evidence type="ECO:0000313" key="2">
    <source>
        <dbReference type="EMBL" id="JAD22712.1"/>
    </source>
</evidence>
<dbReference type="EMBL" id="GBRH01275183">
    <property type="protein sequence ID" value="JAD22712.1"/>
    <property type="molecule type" value="Transcribed_RNA"/>
</dbReference>
<reference evidence="2" key="1">
    <citation type="submission" date="2014-09" db="EMBL/GenBank/DDBJ databases">
        <authorList>
            <person name="Magalhaes I.L.F."/>
            <person name="Oliveira U."/>
            <person name="Santos F.R."/>
            <person name="Vidigal T.H.D.A."/>
            <person name="Brescovit A.D."/>
            <person name="Santos A.J."/>
        </authorList>
    </citation>
    <scope>NUCLEOTIDE SEQUENCE</scope>
    <source>
        <tissue evidence="2">Shoot tissue taken approximately 20 cm above the soil surface</tissue>
    </source>
</reference>
<proteinExistence type="predicted"/>
<protein>
    <recommendedName>
        <fullName evidence="1">Retrotransposon Copia-like N-terminal domain-containing protein</fullName>
    </recommendedName>
</protein>
<organism evidence="2">
    <name type="scientific">Arundo donax</name>
    <name type="common">Giant reed</name>
    <name type="synonym">Donax arundinaceus</name>
    <dbReference type="NCBI Taxonomy" id="35708"/>
    <lineage>
        <taxon>Eukaryota</taxon>
        <taxon>Viridiplantae</taxon>
        <taxon>Streptophyta</taxon>
        <taxon>Embryophyta</taxon>
        <taxon>Tracheophyta</taxon>
        <taxon>Spermatophyta</taxon>
        <taxon>Magnoliopsida</taxon>
        <taxon>Liliopsida</taxon>
        <taxon>Poales</taxon>
        <taxon>Poaceae</taxon>
        <taxon>PACMAD clade</taxon>
        <taxon>Arundinoideae</taxon>
        <taxon>Arundineae</taxon>
        <taxon>Arundo</taxon>
    </lineage>
</organism>
<feature type="domain" description="Retrotransposon Copia-like N-terminal" evidence="1">
    <location>
        <begin position="19"/>
        <end position="54"/>
    </location>
</feature>
<accession>A0A0A8YJE7</accession>
<dbReference type="Pfam" id="PF14244">
    <property type="entry name" value="Retrotran_gag_3"/>
    <property type="match status" value="1"/>
</dbReference>